<dbReference type="Proteomes" id="UP000789920">
    <property type="component" value="Unassembled WGS sequence"/>
</dbReference>
<protein>
    <submittedName>
        <fullName evidence="1">5562_t:CDS:1</fullName>
    </submittedName>
</protein>
<name>A0ACA9L9V2_9GLOM</name>
<comment type="caution">
    <text evidence="1">The sequence shown here is derived from an EMBL/GenBank/DDBJ whole genome shotgun (WGS) entry which is preliminary data.</text>
</comment>
<accession>A0ACA9L9V2</accession>
<keyword evidence="2" id="KW-1185">Reference proteome</keyword>
<sequence length="98" mass="11302">KVERVGNIPHNDSFGFADGFDIVHILITDLIDKNSAKREAKALRYIYSDHLICILKILMYIQVTRLLSGWKVTSLSNAGTDFATSRVVTQHYNWEEYR</sequence>
<reference evidence="1" key="1">
    <citation type="submission" date="2021-06" db="EMBL/GenBank/DDBJ databases">
        <authorList>
            <person name="Kallberg Y."/>
            <person name="Tangrot J."/>
            <person name="Rosling A."/>
        </authorList>
    </citation>
    <scope>NUCLEOTIDE SEQUENCE</scope>
    <source>
        <strain evidence="1">MA461A</strain>
    </source>
</reference>
<proteinExistence type="predicted"/>
<feature type="non-terminal residue" evidence="1">
    <location>
        <position position="1"/>
    </location>
</feature>
<organism evidence="1 2">
    <name type="scientific">Racocetra persica</name>
    <dbReference type="NCBI Taxonomy" id="160502"/>
    <lineage>
        <taxon>Eukaryota</taxon>
        <taxon>Fungi</taxon>
        <taxon>Fungi incertae sedis</taxon>
        <taxon>Mucoromycota</taxon>
        <taxon>Glomeromycotina</taxon>
        <taxon>Glomeromycetes</taxon>
        <taxon>Diversisporales</taxon>
        <taxon>Gigasporaceae</taxon>
        <taxon>Racocetra</taxon>
    </lineage>
</organism>
<evidence type="ECO:0000313" key="2">
    <source>
        <dbReference type="Proteomes" id="UP000789920"/>
    </source>
</evidence>
<evidence type="ECO:0000313" key="1">
    <source>
        <dbReference type="EMBL" id="CAG8518723.1"/>
    </source>
</evidence>
<gene>
    <name evidence="1" type="ORF">RPERSI_LOCUS2598</name>
</gene>
<dbReference type="EMBL" id="CAJVQC010002901">
    <property type="protein sequence ID" value="CAG8518723.1"/>
    <property type="molecule type" value="Genomic_DNA"/>
</dbReference>